<accession>A0A0D1A490</accession>
<dbReference type="EC" id="3.6.1.15" evidence="3"/>
<dbReference type="PATRIC" id="fig|1335616.4.peg.1723"/>
<dbReference type="InterPro" id="IPR002637">
    <property type="entry name" value="RdgB/HAM1"/>
</dbReference>
<evidence type="ECO:0000313" key="3">
    <source>
        <dbReference type="EMBL" id="KIS02710.1"/>
    </source>
</evidence>
<dbReference type="STRING" id="1335616.WDC_1714"/>
<dbReference type="CDD" id="cd00985">
    <property type="entry name" value="Maf_Ham1"/>
    <property type="match status" value="1"/>
</dbReference>
<dbReference type="SUPFAM" id="SSF52972">
    <property type="entry name" value="ITPase-like"/>
    <property type="match status" value="1"/>
</dbReference>
<keyword evidence="2 3" id="KW-0378">Hydrolase</keyword>
<dbReference type="Gene3D" id="3.90.950.10">
    <property type="match status" value="1"/>
</dbReference>
<organism evidence="3 4">
    <name type="scientific">Paucilactobacillus wasatchensis</name>
    <dbReference type="NCBI Taxonomy" id="1335616"/>
    <lineage>
        <taxon>Bacteria</taxon>
        <taxon>Bacillati</taxon>
        <taxon>Bacillota</taxon>
        <taxon>Bacilli</taxon>
        <taxon>Lactobacillales</taxon>
        <taxon>Lactobacillaceae</taxon>
        <taxon>Paucilactobacillus</taxon>
    </lineage>
</organism>
<dbReference type="RefSeq" id="WP_044011404.1">
    <property type="nucleotide sequence ID" value="NZ_AWTT01000054.1"/>
</dbReference>
<dbReference type="GO" id="GO:0005829">
    <property type="term" value="C:cytosol"/>
    <property type="evidence" value="ECO:0007669"/>
    <property type="project" value="TreeGrafter"/>
</dbReference>
<evidence type="ECO:0000256" key="1">
    <source>
        <dbReference type="ARBA" id="ARBA00008023"/>
    </source>
</evidence>
<dbReference type="PANTHER" id="PTHR11067:SF9">
    <property type="entry name" value="INOSINE TRIPHOSPHATE PYROPHOSPHATASE"/>
    <property type="match status" value="1"/>
</dbReference>
<dbReference type="GO" id="GO:0047429">
    <property type="term" value="F:nucleoside triphosphate diphosphatase activity"/>
    <property type="evidence" value="ECO:0007669"/>
    <property type="project" value="InterPro"/>
</dbReference>
<dbReference type="AlphaFoldDB" id="A0A0D1A490"/>
<dbReference type="Pfam" id="PF01725">
    <property type="entry name" value="Ham1p_like"/>
    <property type="match status" value="1"/>
</dbReference>
<dbReference type="InterPro" id="IPR029001">
    <property type="entry name" value="ITPase-like_fam"/>
</dbReference>
<dbReference type="Proteomes" id="UP000032279">
    <property type="component" value="Unassembled WGS sequence"/>
</dbReference>
<name>A0A0D1A490_9LACO</name>
<gene>
    <name evidence="3" type="primary">rdgB</name>
    <name evidence="3" type="ORF">WDC_1714</name>
</gene>
<evidence type="ECO:0000313" key="4">
    <source>
        <dbReference type="Proteomes" id="UP000032279"/>
    </source>
</evidence>
<dbReference type="PANTHER" id="PTHR11067">
    <property type="entry name" value="INOSINE TRIPHOSPHATE PYROPHOSPHATASE/HAM1 PROTEIN"/>
    <property type="match status" value="1"/>
</dbReference>
<sequence length="195" mass="21530">MKIGQPVIIASNNLAKTNELITYFQSVGMQAISYQKLLSPVTFPAEGTQSYLLNARTKAHFLADYLPDEWIVADDSGMKLTALSEKLGVMTARQLGSFKDDHELNNKILSLVAGKDRTVKMISQLVLVTPDNREFDASGIFRGTIAMNERGANGSSFDLILVPRGMDQTLAQLPDKIKLPLLHRTNAIKQLINKV</sequence>
<proteinExistence type="inferred from homology"/>
<dbReference type="OrthoDB" id="2142580at2"/>
<evidence type="ECO:0000256" key="2">
    <source>
        <dbReference type="ARBA" id="ARBA00022801"/>
    </source>
</evidence>
<dbReference type="EMBL" id="AWTT01000054">
    <property type="protein sequence ID" value="KIS02710.1"/>
    <property type="molecule type" value="Genomic_DNA"/>
</dbReference>
<comment type="caution">
    <text evidence="3">The sequence shown here is derived from an EMBL/GenBank/DDBJ whole genome shotgun (WGS) entry which is preliminary data.</text>
</comment>
<dbReference type="GO" id="GO:0009143">
    <property type="term" value="P:nucleoside triphosphate catabolic process"/>
    <property type="evidence" value="ECO:0007669"/>
    <property type="project" value="InterPro"/>
</dbReference>
<comment type="similarity">
    <text evidence="1">Belongs to the HAM1 NTPase family.</text>
</comment>
<dbReference type="GO" id="GO:0017111">
    <property type="term" value="F:ribonucleoside triphosphate phosphatase activity"/>
    <property type="evidence" value="ECO:0007669"/>
    <property type="project" value="UniProtKB-EC"/>
</dbReference>
<reference evidence="3 4" key="1">
    <citation type="submission" date="2013-08" db="EMBL/GenBank/DDBJ databases">
        <title>Lactobacillus wasatchii sp. WDC04, a late gas producing bacteria isolated from aged chedder cheese.</title>
        <authorList>
            <person name="Oberg C.J."/>
            <person name="Culumber M."/>
            <person name="McMahon D.J."/>
            <person name="Broadbent J.R."/>
            <person name="Oberg T.S."/>
            <person name="Ortaki F."/>
        </authorList>
    </citation>
    <scope>NUCLEOTIDE SEQUENCE [LARGE SCALE GENOMIC DNA]</scope>
    <source>
        <strain evidence="3 4">WDC04</strain>
    </source>
</reference>
<protein>
    <submittedName>
        <fullName evidence="3">Nucleoside 5-triphosphatase RdgB</fullName>
        <ecNumber evidence="3">3.6.1.15</ecNumber>
    </submittedName>
</protein>
<keyword evidence="4" id="KW-1185">Reference proteome</keyword>